<reference evidence="2" key="1">
    <citation type="submission" date="2023-05" db="EMBL/GenBank/DDBJ databases">
        <title>Sedimentitalea sp. nov. JM2-8.</title>
        <authorList>
            <person name="Huang J."/>
        </authorList>
    </citation>
    <scope>NUCLEOTIDE SEQUENCE [LARGE SCALE GENOMIC DNA]</scope>
    <source>
        <strain evidence="2">KHS03</strain>
    </source>
</reference>
<sequence>MPDTSPILALPFLMPSQAQKHVTHNEALRRLDIVVQLSVAGFDATTPPAAPEEGEVHALSANPEAAWAGQAQALAAWLDGTWHFVAPQEGWRAWGRAEAQLRIWNGGAWVLPQAETENLAGVGIGTASDATNRLAVASDAALLTHDGADHRLKINKADEGDTASVVFQSNWTGHAEMGLAGVTDFAIRVSGDGTDWTEALRFDGITGKAGGAAVQASAEDTAIGALMTVGAFGLGDTLIPTTDFDSLSASGFYFNQGTAANGAPDGAGGWHVIHLQHANAARSQIAFRPGKIRFRRYVGGDWDTWSTVFSQSELLGTVSQSGGTPTGAVIERGSNGDGDYIRWADGTQICTNANAPITTAPADFTGAVTRIDGDKLWIGRWF</sequence>
<proteinExistence type="predicted"/>
<dbReference type="RefSeq" id="WP_316781630.1">
    <property type="nucleotide sequence ID" value="NZ_JASMWN010000025.1"/>
</dbReference>
<keyword evidence="2" id="KW-1185">Reference proteome</keyword>
<organism evidence="1 2">
    <name type="scientific">Sedimentitalea todarodis</name>
    <dbReference type="NCBI Taxonomy" id="1631240"/>
    <lineage>
        <taxon>Bacteria</taxon>
        <taxon>Pseudomonadati</taxon>
        <taxon>Pseudomonadota</taxon>
        <taxon>Alphaproteobacteria</taxon>
        <taxon>Rhodobacterales</taxon>
        <taxon>Paracoccaceae</taxon>
        <taxon>Sedimentitalea</taxon>
    </lineage>
</organism>
<name>A0ABU3VK38_9RHOB</name>
<dbReference type="EMBL" id="JASMWN010000025">
    <property type="protein sequence ID" value="MDU9006511.1"/>
    <property type="molecule type" value="Genomic_DNA"/>
</dbReference>
<dbReference type="CDD" id="cd19958">
    <property type="entry name" value="pyocin_knob"/>
    <property type="match status" value="1"/>
</dbReference>
<evidence type="ECO:0000313" key="2">
    <source>
        <dbReference type="Proteomes" id="UP001255416"/>
    </source>
</evidence>
<protein>
    <submittedName>
        <fullName evidence="1">DUF2793 domain-containing protein</fullName>
    </submittedName>
</protein>
<comment type="caution">
    <text evidence="1">The sequence shown here is derived from an EMBL/GenBank/DDBJ whole genome shotgun (WGS) entry which is preliminary data.</text>
</comment>
<dbReference type="InterPro" id="IPR021251">
    <property type="entry name" value="DUF2793"/>
</dbReference>
<gene>
    <name evidence="1" type="ORF">QO231_21995</name>
</gene>
<evidence type="ECO:0000313" key="1">
    <source>
        <dbReference type="EMBL" id="MDU9006511.1"/>
    </source>
</evidence>
<accession>A0ABU3VK38</accession>
<dbReference type="Proteomes" id="UP001255416">
    <property type="component" value="Unassembled WGS sequence"/>
</dbReference>
<dbReference type="Pfam" id="PF10983">
    <property type="entry name" value="DUF2793"/>
    <property type="match status" value="1"/>
</dbReference>